<protein>
    <recommendedName>
        <fullName evidence="3">PaREP1 family protein</fullName>
    </recommendedName>
</protein>
<dbReference type="Pfam" id="PF05942">
    <property type="entry name" value="PaREP1"/>
    <property type="match status" value="1"/>
</dbReference>
<evidence type="ECO:0000313" key="2">
    <source>
        <dbReference type="Proteomes" id="UP000001404"/>
    </source>
</evidence>
<accession>D2PIA5</accession>
<dbReference type="InterPro" id="IPR010268">
    <property type="entry name" value="PaREP1"/>
</dbReference>
<proteinExistence type="predicted"/>
<name>D2PIA5_SACI9</name>
<dbReference type="GeneID" id="7807167"/>
<evidence type="ECO:0000313" key="1">
    <source>
        <dbReference type="EMBL" id="ADB86599.1"/>
    </source>
</evidence>
<evidence type="ECO:0008006" key="3">
    <source>
        <dbReference type="Google" id="ProtNLM"/>
    </source>
</evidence>
<dbReference type="EMBL" id="CP001731">
    <property type="protein sequence ID" value="ADB86599.1"/>
    <property type="molecule type" value="Genomic_DNA"/>
</dbReference>
<organism evidence="1 2">
    <name type="scientific">Saccharolobus islandicus (strain L.D.8.5 / Lassen #2)</name>
    <name type="common">Sulfolobus islandicus</name>
    <dbReference type="NCBI Taxonomy" id="425944"/>
    <lineage>
        <taxon>Archaea</taxon>
        <taxon>Thermoproteota</taxon>
        <taxon>Thermoprotei</taxon>
        <taxon>Sulfolobales</taxon>
        <taxon>Sulfolobaceae</taxon>
        <taxon>Saccharolobus</taxon>
    </lineage>
</organism>
<reference evidence="2" key="1">
    <citation type="journal article" date="2009" name="Proc. Natl. Acad. Sci. U.S.A.">
        <title>Biogeography of the Sulfolobus islandicus pan-genome.</title>
        <authorList>
            <person name="Reno M.L."/>
            <person name="Held N.L."/>
            <person name="Fields C.J."/>
            <person name="Burke P.V."/>
            <person name="Whitaker R.J."/>
        </authorList>
    </citation>
    <scope>NUCLEOTIDE SEQUENCE [LARGE SCALE GENOMIC DNA]</scope>
    <source>
        <strain evidence="2">L.D.8.5 / Lassen #2</strain>
    </source>
</reference>
<gene>
    <name evidence="1" type="ordered locus">LD85_0891</name>
</gene>
<dbReference type="RefSeq" id="WP_012952556.1">
    <property type="nucleotide sequence ID" value="NC_013769.1"/>
</dbReference>
<sequence length="175" mass="20216">MEKDLYRVGEDYVEARIIESLSDLLLSLTLWKEGYTRNSAGKAFSAVKALLSALIVTNEEKLINLAKDEKERKWIKKKAHIVPTHAMYGLAQVLKDIGIDVISLVNYALNLHDYHYNGFEPGFSRYSKKEEVFRDLITLVKETRKVIDIYYSKYEVKEILGKIDELIKELTEGNK</sequence>
<dbReference type="KEGG" id="sii:LD85_0891"/>
<dbReference type="HOGENOM" id="CLU_118419_0_0_2"/>
<dbReference type="Proteomes" id="UP000001404">
    <property type="component" value="Chromosome"/>
</dbReference>
<dbReference type="AlphaFoldDB" id="D2PIA5"/>